<dbReference type="SUPFAM" id="SSF54909">
    <property type="entry name" value="Dimeric alpha+beta barrel"/>
    <property type="match status" value="1"/>
</dbReference>
<evidence type="ECO:0000313" key="2">
    <source>
        <dbReference type="Proteomes" id="UP000095463"/>
    </source>
</evidence>
<proteinExistence type="predicted"/>
<dbReference type="Pfam" id="PF05336">
    <property type="entry name" value="rhaM"/>
    <property type="match status" value="1"/>
</dbReference>
<sequence length="101" mass="12090">MRSAWVMKLKPGQEAEYKRKHDEIWPEMVALLKSQGVSNYTIYRYDLLLFAYLEKPDNAPSQTEGVDPVVLKWWEWMEPHMETHPDARPKSWPVEQVFRLD</sequence>
<gene>
    <name evidence="1" type="ORF">VW23_017375</name>
</gene>
<name>A0A1E5XRU6_9HYPH</name>
<dbReference type="InterPro" id="IPR008000">
    <property type="entry name" value="Rham/fucose_mutarotase"/>
</dbReference>
<dbReference type="PANTHER" id="PTHR34389:SF2">
    <property type="entry name" value="L-RHAMNOSE MUTAROTASE"/>
    <property type="match status" value="1"/>
</dbReference>
<dbReference type="InterPro" id="IPR011008">
    <property type="entry name" value="Dimeric_a/b-barrel"/>
</dbReference>
<dbReference type="RefSeq" id="WP_069909603.1">
    <property type="nucleotide sequence ID" value="NZ_LAJE02000166.1"/>
</dbReference>
<evidence type="ECO:0008006" key="3">
    <source>
        <dbReference type="Google" id="ProtNLM"/>
    </source>
</evidence>
<protein>
    <recommendedName>
        <fullName evidence="3">L-rhamnose mutarotase</fullName>
    </recommendedName>
</protein>
<comment type="caution">
    <text evidence="1">The sequence shown here is derived from an EMBL/GenBank/DDBJ whole genome shotgun (WGS) entry which is preliminary data.</text>
</comment>
<dbReference type="OrthoDB" id="9799608at2"/>
<dbReference type="GO" id="GO:0019301">
    <property type="term" value="P:rhamnose catabolic process"/>
    <property type="evidence" value="ECO:0007669"/>
    <property type="project" value="TreeGrafter"/>
</dbReference>
<dbReference type="GO" id="GO:0016857">
    <property type="term" value="F:racemase and epimerase activity, acting on carbohydrates and derivatives"/>
    <property type="evidence" value="ECO:0007669"/>
    <property type="project" value="InterPro"/>
</dbReference>
<dbReference type="PANTHER" id="PTHR34389">
    <property type="entry name" value="L-RHAMNOSE MUTAROTASE"/>
    <property type="match status" value="1"/>
</dbReference>
<accession>A0A1E5XRU6</accession>
<keyword evidence="2" id="KW-1185">Reference proteome</keyword>
<dbReference type="AlphaFoldDB" id="A0A1E5XRU6"/>
<evidence type="ECO:0000313" key="1">
    <source>
        <dbReference type="EMBL" id="OEO31224.1"/>
    </source>
</evidence>
<organism evidence="1 2">
    <name type="scientific">Devosia insulae DS-56</name>
    <dbReference type="NCBI Taxonomy" id="1116389"/>
    <lineage>
        <taxon>Bacteria</taxon>
        <taxon>Pseudomonadati</taxon>
        <taxon>Pseudomonadota</taxon>
        <taxon>Alphaproteobacteria</taxon>
        <taxon>Hyphomicrobiales</taxon>
        <taxon>Devosiaceae</taxon>
        <taxon>Devosia</taxon>
    </lineage>
</organism>
<dbReference type="EMBL" id="LAJE02000166">
    <property type="protein sequence ID" value="OEO31224.1"/>
    <property type="molecule type" value="Genomic_DNA"/>
</dbReference>
<dbReference type="Proteomes" id="UP000095463">
    <property type="component" value="Unassembled WGS sequence"/>
</dbReference>
<dbReference type="Gene3D" id="3.30.70.100">
    <property type="match status" value="1"/>
</dbReference>
<reference evidence="1 2" key="1">
    <citation type="journal article" date="2015" name="Genome Announc.">
        <title>Genome Assemblies of Three Soil-Associated Devosia species: D. insulae, D. limi, and D. soli.</title>
        <authorList>
            <person name="Hassan Y.I."/>
            <person name="Lepp D."/>
            <person name="Zhou T."/>
        </authorList>
    </citation>
    <scope>NUCLEOTIDE SEQUENCE [LARGE SCALE GENOMIC DNA]</scope>
    <source>
        <strain evidence="1 2">DS-56</strain>
    </source>
</reference>